<dbReference type="InterPro" id="IPR058912">
    <property type="entry name" value="HTH_animal"/>
</dbReference>
<dbReference type="Pfam" id="PF26215">
    <property type="entry name" value="HTH_animal"/>
    <property type="match status" value="1"/>
</dbReference>
<comment type="caution">
    <text evidence="3">The sequence shown here is derived from an EMBL/GenBank/DDBJ whole genome shotgun (WGS) entry which is preliminary data.</text>
</comment>
<gene>
    <name evidence="3" type="ORF">ANN_27482</name>
</gene>
<sequence length="323" mass="36074">MKTECVDPSYDIKSEIKVENTTPEPISFPMVKTEDDERNLGDQHVTGIKEEYEDQTQDLTTEIKFEDDPVPISFPVLKHEPEDSDFNEEPMVEVTTEDNEVFSESWRPESRFRLPRSAAMATNLYLNANSFHHKAQRMGILNTLVFISDPEQLDTEFQHLKLTLQQNGYLAKDITASLNRARHKKQQQQPITDSLEAEKPATACLPFTGKLSGKISRLLHKHGIKTIHKPPPKTGTSGGTRNLNRDSGLQLSAHGHRLLNFSPPGRRAVISGNSSAEPTVRPKVIQPESTKQDDTSAMFSPRSALITANRGTAPRLTPSGTIN</sequence>
<feature type="region of interest" description="Disordered" evidence="1">
    <location>
        <begin position="225"/>
        <end position="323"/>
    </location>
</feature>
<keyword evidence="4" id="KW-1185">Reference proteome</keyword>
<feature type="compositionally biased region" description="Polar residues" evidence="1">
    <location>
        <begin position="239"/>
        <end position="250"/>
    </location>
</feature>
<organism evidence="3 4">
    <name type="scientific">Periplaneta americana</name>
    <name type="common">American cockroach</name>
    <name type="synonym">Blatta americana</name>
    <dbReference type="NCBI Taxonomy" id="6978"/>
    <lineage>
        <taxon>Eukaryota</taxon>
        <taxon>Metazoa</taxon>
        <taxon>Ecdysozoa</taxon>
        <taxon>Arthropoda</taxon>
        <taxon>Hexapoda</taxon>
        <taxon>Insecta</taxon>
        <taxon>Pterygota</taxon>
        <taxon>Neoptera</taxon>
        <taxon>Polyneoptera</taxon>
        <taxon>Dictyoptera</taxon>
        <taxon>Blattodea</taxon>
        <taxon>Blattoidea</taxon>
        <taxon>Blattidae</taxon>
        <taxon>Blattinae</taxon>
        <taxon>Periplaneta</taxon>
    </lineage>
</organism>
<evidence type="ECO:0000259" key="2">
    <source>
        <dbReference type="Pfam" id="PF26215"/>
    </source>
</evidence>
<evidence type="ECO:0000313" key="4">
    <source>
        <dbReference type="Proteomes" id="UP001148838"/>
    </source>
</evidence>
<reference evidence="3 4" key="1">
    <citation type="journal article" date="2022" name="Allergy">
        <title>Genome assembly and annotation of Periplaneta americana reveal a comprehensive cockroach allergen profile.</title>
        <authorList>
            <person name="Wang L."/>
            <person name="Xiong Q."/>
            <person name="Saelim N."/>
            <person name="Wang L."/>
            <person name="Nong W."/>
            <person name="Wan A.T."/>
            <person name="Shi M."/>
            <person name="Liu X."/>
            <person name="Cao Q."/>
            <person name="Hui J.H.L."/>
            <person name="Sookrung N."/>
            <person name="Leung T.F."/>
            <person name="Tungtrongchitr A."/>
            <person name="Tsui S.K.W."/>
        </authorList>
    </citation>
    <scope>NUCLEOTIDE SEQUENCE [LARGE SCALE GENOMIC DNA]</scope>
    <source>
        <strain evidence="3">PWHHKU_190912</strain>
    </source>
</reference>
<protein>
    <recommendedName>
        <fullName evidence="2">Helix-turn-helix domain-containing protein</fullName>
    </recommendedName>
</protein>
<accession>A0ABQ8RW11</accession>
<proteinExistence type="predicted"/>
<evidence type="ECO:0000256" key="1">
    <source>
        <dbReference type="SAM" id="MobiDB-lite"/>
    </source>
</evidence>
<name>A0ABQ8RW11_PERAM</name>
<evidence type="ECO:0000313" key="3">
    <source>
        <dbReference type="EMBL" id="KAJ4425856.1"/>
    </source>
</evidence>
<dbReference type="Proteomes" id="UP001148838">
    <property type="component" value="Unassembled WGS sequence"/>
</dbReference>
<dbReference type="EMBL" id="JAJSOF020000041">
    <property type="protein sequence ID" value="KAJ4425856.1"/>
    <property type="molecule type" value="Genomic_DNA"/>
</dbReference>
<feature type="domain" description="Helix-turn-helix" evidence="2">
    <location>
        <begin position="124"/>
        <end position="175"/>
    </location>
</feature>